<dbReference type="EMBL" id="JAPNOA010000039">
    <property type="protein sequence ID" value="MCY0966357.1"/>
    <property type="molecule type" value="Genomic_DNA"/>
</dbReference>
<keyword evidence="3" id="KW-1185">Reference proteome</keyword>
<feature type="transmembrane region" description="Helical" evidence="1">
    <location>
        <begin position="288"/>
        <end position="309"/>
    </location>
</feature>
<evidence type="ECO:0000313" key="3">
    <source>
        <dbReference type="Proteomes" id="UP001150830"/>
    </source>
</evidence>
<sequence length="378" mass="41213">MPPQTVNPIFSILMNKAPIFIGAISIATLAFYFQIDAFDLGIWTLDYSQGFIKRGLAGSIMSGALDTPYTIDSLRTAFASIYLILAIVLFQFLRSSTITPLLALTFFSSGFMIQQIGYTSAKLDGILLTITVCGLTLISHTSVSKSLAGIIALIIPALLIHEAAALLVVPILVIAMHIKETQLRTPPIHALVLLTVSVITFFTILSINSTSAISQSELIQSSQAKIGSLTADNNAFLVNKLSVTDNINWAITRLLAPETPSRIMLNLIAGLPFITILTAFYHQLKSKVRYLGLSLFVVIGASAFMYILGIDFSRWNAWILTNTTLLILFSAQITKKNLQPPRGTVILSWIFLLWSGPFGVTVALPQRGSLIYAIANIF</sequence>
<keyword evidence="1" id="KW-0812">Transmembrane</keyword>
<proteinExistence type="predicted"/>
<feature type="transmembrane region" description="Helical" evidence="1">
    <location>
        <begin position="315"/>
        <end position="333"/>
    </location>
</feature>
<evidence type="ECO:0000313" key="2">
    <source>
        <dbReference type="EMBL" id="MCY0966357.1"/>
    </source>
</evidence>
<feature type="transmembrane region" description="Helical" evidence="1">
    <location>
        <begin position="188"/>
        <end position="207"/>
    </location>
</feature>
<dbReference type="RefSeq" id="WP_283174565.1">
    <property type="nucleotide sequence ID" value="NZ_JAPNOA010000039.1"/>
</dbReference>
<feature type="transmembrane region" description="Helical" evidence="1">
    <location>
        <begin position="125"/>
        <end position="143"/>
    </location>
</feature>
<feature type="transmembrane region" description="Helical" evidence="1">
    <location>
        <begin position="263"/>
        <end position="281"/>
    </location>
</feature>
<comment type="caution">
    <text evidence="2">The sequence shown here is derived from an EMBL/GenBank/DDBJ whole genome shotgun (WGS) entry which is preliminary data.</text>
</comment>
<keyword evidence="1" id="KW-1133">Transmembrane helix</keyword>
<feature type="transmembrane region" description="Helical" evidence="1">
    <location>
        <begin position="74"/>
        <end position="92"/>
    </location>
</feature>
<reference evidence="2" key="1">
    <citation type="submission" date="2022-11" db="EMBL/GenBank/DDBJ databases">
        <title>Parathalassolutuus dongxingensis gen. nov., sp. nov., a novel member of family Oceanospirillaceae isolated from a coastal shrimp pond in Guangxi, China.</title>
        <authorList>
            <person name="Chen H."/>
        </authorList>
    </citation>
    <scope>NUCLEOTIDE SEQUENCE</scope>
    <source>
        <strain evidence="2">G-43</strain>
    </source>
</reference>
<protein>
    <submittedName>
        <fullName evidence="2">Uncharacterized protein</fullName>
    </submittedName>
</protein>
<keyword evidence="1" id="KW-0472">Membrane</keyword>
<gene>
    <name evidence="2" type="ORF">OUO13_14265</name>
</gene>
<feature type="transmembrane region" description="Helical" evidence="1">
    <location>
        <begin position="149"/>
        <end position="176"/>
    </location>
</feature>
<dbReference type="Proteomes" id="UP001150830">
    <property type="component" value="Unassembled WGS sequence"/>
</dbReference>
<name>A0A9X3EF24_9GAMM</name>
<feature type="transmembrane region" description="Helical" evidence="1">
    <location>
        <begin position="345"/>
        <end position="364"/>
    </location>
</feature>
<organism evidence="2 3">
    <name type="scientific">Parathalassolituus penaei</name>
    <dbReference type="NCBI Taxonomy" id="2997323"/>
    <lineage>
        <taxon>Bacteria</taxon>
        <taxon>Pseudomonadati</taxon>
        <taxon>Pseudomonadota</taxon>
        <taxon>Gammaproteobacteria</taxon>
        <taxon>Oceanospirillales</taxon>
        <taxon>Oceanospirillaceae</taxon>
        <taxon>Parathalassolituus</taxon>
    </lineage>
</organism>
<dbReference type="AlphaFoldDB" id="A0A9X3EF24"/>
<accession>A0A9X3EF24</accession>
<feature type="transmembrane region" description="Helical" evidence="1">
    <location>
        <begin position="12"/>
        <end position="33"/>
    </location>
</feature>
<evidence type="ECO:0000256" key="1">
    <source>
        <dbReference type="SAM" id="Phobius"/>
    </source>
</evidence>